<feature type="region of interest" description="Disordered" evidence="1">
    <location>
        <begin position="530"/>
        <end position="662"/>
    </location>
</feature>
<feature type="compositionally biased region" description="Basic and acidic residues" evidence="1">
    <location>
        <begin position="584"/>
        <end position="614"/>
    </location>
</feature>
<reference evidence="2" key="1">
    <citation type="submission" date="2021-03" db="EMBL/GenBank/DDBJ databases">
        <authorList>
            <person name="Tagirdzhanova G."/>
        </authorList>
    </citation>
    <scope>NUCLEOTIDE SEQUENCE</scope>
</reference>
<evidence type="ECO:0000313" key="3">
    <source>
        <dbReference type="Proteomes" id="UP000664203"/>
    </source>
</evidence>
<feature type="region of interest" description="Disordered" evidence="1">
    <location>
        <begin position="190"/>
        <end position="218"/>
    </location>
</feature>
<evidence type="ECO:0000256" key="1">
    <source>
        <dbReference type="SAM" id="MobiDB-lite"/>
    </source>
</evidence>
<gene>
    <name evidence="2" type="ORF">ALECFALPRED_011153</name>
</gene>
<accession>A0A8H3PKK2</accession>
<feature type="compositionally biased region" description="Basic and acidic residues" evidence="1">
    <location>
        <begin position="197"/>
        <end position="218"/>
    </location>
</feature>
<feature type="compositionally biased region" description="Basic and acidic residues" evidence="1">
    <location>
        <begin position="78"/>
        <end position="93"/>
    </location>
</feature>
<organism evidence="2 3">
    <name type="scientific">Alectoria fallacina</name>
    <dbReference type="NCBI Taxonomy" id="1903189"/>
    <lineage>
        <taxon>Eukaryota</taxon>
        <taxon>Fungi</taxon>
        <taxon>Dikarya</taxon>
        <taxon>Ascomycota</taxon>
        <taxon>Pezizomycotina</taxon>
        <taxon>Lecanoromycetes</taxon>
        <taxon>OSLEUM clade</taxon>
        <taxon>Lecanoromycetidae</taxon>
        <taxon>Lecanorales</taxon>
        <taxon>Lecanorineae</taxon>
        <taxon>Parmeliaceae</taxon>
        <taxon>Alectoria</taxon>
    </lineage>
</organism>
<feature type="compositionally biased region" description="Acidic residues" evidence="1">
    <location>
        <begin position="536"/>
        <end position="546"/>
    </location>
</feature>
<feature type="compositionally biased region" description="Basic and acidic residues" evidence="1">
    <location>
        <begin position="547"/>
        <end position="558"/>
    </location>
</feature>
<name>A0A8H3PKK2_9LECA</name>
<feature type="compositionally biased region" description="Basic residues" evidence="1">
    <location>
        <begin position="622"/>
        <end position="634"/>
    </location>
</feature>
<feature type="compositionally biased region" description="Low complexity" evidence="1">
    <location>
        <begin position="24"/>
        <end position="39"/>
    </location>
</feature>
<feature type="region of interest" description="Disordered" evidence="1">
    <location>
        <begin position="18"/>
        <end position="47"/>
    </location>
</feature>
<comment type="caution">
    <text evidence="2">The sequence shown here is derived from an EMBL/GenBank/DDBJ whole genome shotgun (WGS) entry which is preliminary data.</text>
</comment>
<proteinExistence type="predicted"/>
<feature type="compositionally biased region" description="Basic and acidic residues" evidence="1">
    <location>
        <begin position="133"/>
        <end position="149"/>
    </location>
</feature>
<feature type="region of interest" description="Disordered" evidence="1">
    <location>
        <begin position="824"/>
        <end position="844"/>
    </location>
</feature>
<evidence type="ECO:0000313" key="2">
    <source>
        <dbReference type="EMBL" id="CAF9943367.1"/>
    </source>
</evidence>
<dbReference type="OrthoDB" id="10337602at2759"/>
<dbReference type="AlphaFoldDB" id="A0A8H3PKK2"/>
<dbReference type="Proteomes" id="UP000664203">
    <property type="component" value="Unassembled WGS sequence"/>
</dbReference>
<sequence length="933" mass="101630">MADMLKSTIDFLLAEHPDLFKQRAPTPGQGSGSSSAAQPKTNPKLKIAVMGREFLSDATKAELDHIGESEQIVPTESSKSEASDLSNGRRPEFSDGSPPANLGDSKVHHHFESAPSSKSTEGKAEPSPSKLMKLAEEYDQSPDKEKEQSLSDLMLKLPASSNKSPAKRSTSPPLDHALGLKNFILGNQKPRASGLRNEIHRSPADDDKLEQTKGKESRANADLLKESPAFQGRATDRNETSRFGKRVDVAKANEPATSVGLLTTIKAHKERTTKEKTVEEGVERNWQFQTTLAKGSVADKNIQKPPVVLLNENLEPLGFISRVLASSSGTNPPRGLEPRKSGVGLSLDELIKVPDEFTHHHQSILARFWDLAYNPVVRKTVLDYKQSLAMAGEADKGLDWPNKLLATLVGVLEAEILGLAEHAFDATDINTIESEDDESAIPEQSAELYAALCELQKSILNPEYNTTTARETLASSNGVKKLDLPILTQVLLCIYEELRALHDVAQMDATPSEKRKMMLEKMAAAKLQALGKGKDEEGELATEDETTDKGKGKGKGKEGGIPMEGLTIGKGNGKDNELPEEDAKDSKGKAKESDVFVKDPDSGESKGKENDLPLKDATISKGKGKGKKKGKGKGKGKEKENEPIEEGPTTQNGKGKEDDLPLVDTTVSKGEHEDFDHHEASERKMDSDLFDIDASLFVDLDSIPLKLRAQAPLSTKEKIKLVAYEIVEDFIRPQKASLAQVQLLCSILTRPAIFEAMTPVIEELRWNSAVVQHPDNPMITEILLHTQKLRPKDGLHHSSGNSVAPLVLPQGPSLPSGPAPATPLVITPTKKQPKKERTGVTKLQHAPIQMKLPFEEPLKVLELREAAILAKIRDGVPLSGAQVFGDLMAIGQSIRYLKEKVRLENAGGWAIDMLAQRQEKMAEMDGAPPVLQS</sequence>
<protein>
    <submittedName>
        <fullName evidence="2">Uncharacterized protein</fullName>
    </submittedName>
</protein>
<feature type="region of interest" description="Disordered" evidence="1">
    <location>
        <begin position="62"/>
        <end position="151"/>
    </location>
</feature>
<dbReference type="EMBL" id="CAJPDR010000996">
    <property type="protein sequence ID" value="CAF9943367.1"/>
    <property type="molecule type" value="Genomic_DNA"/>
</dbReference>
<keyword evidence="3" id="KW-1185">Reference proteome</keyword>